<dbReference type="PANTHER" id="PTHR33164:SF13">
    <property type="entry name" value="4-HYDROXYPHENYLACETATE CATABOLISM PROTEIN"/>
    <property type="match status" value="1"/>
</dbReference>
<dbReference type="PANTHER" id="PTHR33164">
    <property type="entry name" value="TRANSCRIPTIONAL REGULATOR, MARR FAMILY"/>
    <property type="match status" value="1"/>
</dbReference>
<dbReference type="GO" id="GO:0003677">
    <property type="term" value="F:DNA binding"/>
    <property type="evidence" value="ECO:0007669"/>
    <property type="project" value="UniProtKB-KW"/>
</dbReference>
<dbReference type="PROSITE" id="PS50995">
    <property type="entry name" value="HTH_MARR_2"/>
    <property type="match status" value="1"/>
</dbReference>
<evidence type="ECO:0000259" key="1">
    <source>
        <dbReference type="PROSITE" id="PS50995"/>
    </source>
</evidence>
<evidence type="ECO:0000313" key="2">
    <source>
        <dbReference type="EMBL" id="MDR7269421.1"/>
    </source>
</evidence>
<dbReference type="Gene3D" id="1.10.10.10">
    <property type="entry name" value="Winged helix-like DNA-binding domain superfamily/Winged helix DNA-binding domain"/>
    <property type="match status" value="1"/>
</dbReference>
<dbReference type="PRINTS" id="PR00598">
    <property type="entry name" value="HTHMARR"/>
</dbReference>
<accession>A0ABU1YMH1</accession>
<dbReference type="EMBL" id="JAVDXU010000001">
    <property type="protein sequence ID" value="MDR7269421.1"/>
    <property type="molecule type" value="Genomic_DNA"/>
</dbReference>
<dbReference type="Pfam" id="PF12802">
    <property type="entry name" value="MarR_2"/>
    <property type="match status" value="1"/>
</dbReference>
<dbReference type="RefSeq" id="WP_310264118.1">
    <property type="nucleotide sequence ID" value="NZ_JAVDXU010000001.1"/>
</dbReference>
<name>A0ABU1YMH1_ROSSA</name>
<dbReference type="InterPro" id="IPR039422">
    <property type="entry name" value="MarR/SlyA-like"/>
</dbReference>
<keyword evidence="2" id="KW-0238">DNA-binding</keyword>
<feature type="domain" description="HTH marR-type" evidence="1">
    <location>
        <begin position="7"/>
        <end position="139"/>
    </location>
</feature>
<reference evidence="2 3" key="1">
    <citation type="submission" date="2023-07" db="EMBL/GenBank/DDBJ databases">
        <title>Sorghum-associated microbial communities from plants grown in Nebraska, USA.</title>
        <authorList>
            <person name="Schachtman D."/>
        </authorList>
    </citation>
    <scope>NUCLEOTIDE SEQUENCE [LARGE SCALE GENOMIC DNA]</scope>
    <source>
        <strain evidence="2 3">BE314</strain>
    </source>
</reference>
<dbReference type="InterPro" id="IPR000835">
    <property type="entry name" value="HTH_MarR-typ"/>
</dbReference>
<proteinExistence type="predicted"/>
<organism evidence="2 3">
    <name type="scientific">Roseateles saccharophilus</name>
    <name type="common">Pseudomonas saccharophila</name>
    <dbReference type="NCBI Taxonomy" id="304"/>
    <lineage>
        <taxon>Bacteria</taxon>
        <taxon>Pseudomonadati</taxon>
        <taxon>Pseudomonadota</taxon>
        <taxon>Betaproteobacteria</taxon>
        <taxon>Burkholderiales</taxon>
        <taxon>Sphaerotilaceae</taxon>
        <taxon>Roseateles</taxon>
    </lineage>
</organism>
<protein>
    <submittedName>
        <fullName evidence="2">DNA-binding MarR family transcriptional regulator</fullName>
    </submittedName>
</protein>
<dbReference type="InterPro" id="IPR036388">
    <property type="entry name" value="WH-like_DNA-bd_sf"/>
</dbReference>
<gene>
    <name evidence="2" type="ORF">J2X20_002050</name>
</gene>
<dbReference type="InterPro" id="IPR036390">
    <property type="entry name" value="WH_DNA-bd_sf"/>
</dbReference>
<evidence type="ECO:0000313" key="3">
    <source>
        <dbReference type="Proteomes" id="UP001180453"/>
    </source>
</evidence>
<keyword evidence="3" id="KW-1185">Reference proteome</keyword>
<sequence>MSESRPSMPPLKLIGHVHRAFQRLADQLLRDQGFALGQLPVLMALKDGQPRSQAELARLAHVEQPSMAQLLNRMERDGLVERLPDPEDGRSRLISLTAACTERMPKAKSVMQALGTEALQGFSAAEVEVLGGLLARLADNVDDMVERHLSP</sequence>
<comment type="caution">
    <text evidence="2">The sequence shown here is derived from an EMBL/GenBank/DDBJ whole genome shotgun (WGS) entry which is preliminary data.</text>
</comment>
<dbReference type="SMART" id="SM00347">
    <property type="entry name" value="HTH_MARR"/>
    <property type="match status" value="1"/>
</dbReference>
<dbReference type="SUPFAM" id="SSF46785">
    <property type="entry name" value="Winged helix' DNA-binding domain"/>
    <property type="match status" value="1"/>
</dbReference>
<dbReference type="Proteomes" id="UP001180453">
    <property type="component" value="Unassembled WGS sequence"/>
</dbReference>